<dbReference type="eggNOG" id="ENOG502S7HK">
    <property type="taxonomic scope" value="Eukaryota"/>
</dbReference>
<accession>B8BWV3</accession>
<feature type="compositionally biased region" description="Acidic residues" evidence="1">
    <location>
        <begin position="457"/>
        <end position="474"/>
    </location>
</feature>
<reference evidence="4 5" key="2">
    <citation type="journal article" date="2008" name="Nature">
        <title>The Phaeodactylum genome reveals the evolutionary history of diatom genomes.</title>
        <authorList>
            <person name="Bowler C."/>
            <person name="Allen A.E."/>
            <person name="Badger J.H."/>
            <person name="Grimwood J."/>
            <person name="Jabbari K."/>
            <person name="Kuo A."/>
            <person name="Maheswari U."/>
            <person name="Martens C."/>
            <person name="Maumus F."/>
            <person name="Otillar R.P."/>
            <person name="Rayko E."/>
            <person name="Salamov A."/>
            <person name="Vandepoele K."/>
            <person name="Beszteri B."/>
            <person name="Gruber A."/>
            <person name="Heijde M."/>
            <person name="Katinka M."/>
            <person name="Mock T."/>
            <person name="Valentin K."/>
            <person name="Verret F."/>
            <person name="Berges J.A."/>
            <person name="Brownlee C."/>
            <person name="Cadoret J.P."/>
            <person name="Chiovitti A."/>
            <person name="Choi C.J."/>
            <person name="Coesel S."/>
            <person name="De Martino A."/>
            <person name="Detter J.C."/>
            <person name="Durkin C."/>
            <person name="Falciatore A."/>
            <person name="Fournet J."/>
            <person name="Haruta M."/>
            <person name="Huysman M.J."/>
            <person name="Jenkins B.D."/>
            <person name="Jiroutova K."/>
            <person name="Jorgensen R.E."/>
            <person name="Joubert Y."/>
            <person name="Kaplan A."/>
            <person name="Kroger N."/>
            <person name="Kroth P.G."/>
            <person name="La Roche J."/>
            <person name="Lindquist E."/>
            <person name="Lommer M."/>
            <person name="Martin-Jezequel V."/>
            <person name="Lopez P.J."/>
            <person name="Lucas S."/>
            <person name="Mangogna M."/>
            <person name="McGinnis K."/>
            <person name="Medlin L.K."/>
            <person name="Montsant A."/>
            <person name="Oudot-Le Secq M.P."/>
            <person name="Napoli C."/>
            <person name="Obornik M."/>
            <person name="Parker M.S."/>
            <person name="Petit J.L."/>
            <person name="Porcel B.M."/>
            <person name="Poulsen N."/>
            <person name="Robison M."/>
            <person name="Rychlewski L."/>
            <person name="Rynearson T.A."/>
            <person name="Schmutz J."/>
            <person name="Shapiro H."/>
            <person name="Siaut M."/>
            <person name="Stanley M."/>
            <person name="Sussman M.R."/>
            <person name="Taylor A.R."/>
            <person name="Vardi A."/>
            <person name="von Dassow P."/>
            <person name="Vyverman W."/>
            <person name="Willis A."/>
            <person name="Wyrwicz L.S."/>
            <person name="Rokhsar D.S."/>
            <person name="Weissenbach J."/>
            <person name="Armbrust E.V."/>
            <person name="Green B.R."/>
            <person name="Van de Peer Y."/>
            <person name="Grigoriev I.V."/>
        </authorList>
    </citation>
    <scope>NUCLEOTIDE SEQUENCE [LARGE SCALE GENOMIC DNA]</scope>
    <source>
        <strain evidence="4 5">CCMP1335</strain>
    </source>
</reference>
<protein>
    <submittedName>
        <fullName evidence="4">Uncharacterized protein</fullName>
    </submittedName>
</protein>
<evidence type="ECO:0000313" key="4">
    <source>
        <dbReference type="EMBL" id="EED93596.1"/>
    </source>
</evidence>
<dbReference type="Pfam" id="PF07859">
    <property type="entry name" value="Abhydrolase_3"/>
    <property type="match status" value="1"/>
</dbReference>
<dbReference type="InParanoid" id="B8BWV3"/>
<dbReference type="Gene3D" id="3.40.50.1820">
    <property type="entry name" value="alpha/beta hydrolase"/>
    <property type="match status" value="1"/>
</dbReference>
<name>B8BWV3_THAPS</name>
<dbReference type="STRING" id="35128.B8BWV3"/>
<dbReference type="InterPro" id="IPR032710">
    <property type="entry name" value="NTF2-like_dom_sf"/>
</dbReference>
<dbReference type="AlphaFoldDB" id="B8BWV3"/>
<dbReference type="KEGG" id="tps:THAPSDRAFT_21604"/>
<dbReference type="SUPFAM" id="SSF53474">
    <property type="entry name" value="alpha/beta-Hydrolases"/>
    <property type="match status" value="1"/>
</dbReference>
<gene>
    <name evidence="4" type="ORF">THAPSDRAFT_21604</name>
</gene>
<dbReference type="SUPFAM" id="SSF54427">
    <property type="entry name" value="NTF2-like"/>
    <property type="match status" value="1"/>
</dbReference>
<dbReference type="GeneID" id="7452805"/>
<dbReference type="InterPro" id="IPR048469">
    <property type="entry name" value="YchJ-like_M"/>
</dbReference>
<dbReference type="InterPro" id="IPR013094">
    <property type="entry name" value="AB_hydrolase_3"/>
</dbReference>
<evidence type="ECO:0000259" key="3">
    <source>
        <dbReference type="Pfam" id="PF17775"/>
    </source>
</evidence>
<dbReference type="PANTHER" id="PTHR33747">
    <property type="entry name" value="UPF0225 PROTEIN SCO1677"/>
    <property type="match status" value="1"/>
</dbReference>
<feature type="domain" description="Alpha/beta hydrolase fold-3" evidence="2">
    <location>
        <begin position="44"/>
        <end position="221"/>
    </location>
</feature>
<keyword evidence="5" id="KW-1185">Reference proteome</keyword>
<evidence type="ECO:0000313" key="5">
    <source>
        <dbReference type="Proteomes" id="UP000001449"/>
    </source>
</evidence>
<dbReference type="RefSeq" id="XP_002288160.1">
    <property type="nucleotide sequence ID" value="XM_002288124.1"/>
</dbReference>
<dbReference type="PANTHER" id="PTHR33747:SF1">
    <property type="entry name" value="ADENYLATE CYCLASE-ASSOCIATED CAP C-TERMINAL DOMAIN-CONTAINING PROTEIN"/>
    <property type="match status" value="1"/>
</dbReference>
<dbReference type="Proteomes" id="UP000001449">
    <property type="component" value="Chromosome 3"/>
</dbReference>
<dbReference type="InterPro" id="IPR029058">
    <property type="entry name" value="AB_hydrolase_fold"/>
</dbReference>
<dbReference type="HOGENOM" id="CLU_576855_0_0_1"/>
<proteinExistence type="predicted"/>
<dbReference type="GO" id="GO:0016787">
    <property type="term" value="F:hydrolase activity"/>
    <property type="evidence" value="ECO:0007669"/>
    <property type="project" value="InterPro"/>
</dbReference>
<feature type="domain" description="YchJ-like middle NTF2-like" evidence="3">
    <location>
        <begin position="332"/>
        <end position="445"/>
    </location>
</feature>
<organism evidence="4 5">
    <name type="scientific">Thalassiosira pseudonana</name>
    <name type="common">Marine diatom</name>
    <name type="synonym">Cyclotella nana</name>
    <dbReference type="NCBI Taxonomy" id="35128"/>
    <lineage>
        <taxon>Eukaryota</taxon>
        <taxon>Sar</taxon>
        <taxon>Stramenopiles</taxon>
        <taxon>Ochrophyta</taxon>
        <taxon>Bacillariophyta</taxon>
        <taxon>Coscinodiscophyceae</taxon>
        <taxon>Thalassiosirophycidae</taxon>
        <taxon>Thalassiosirales</taxon>
        <taxon>Thalassiosiraceae</taxon>
        <taxon>Thalassiosira</taxon>
    </lineage>
</organism>
<sequence>MSKRLNAAVVSVDYSLLEGDAQSTFKWNANEAKDVNNLQAFDPVNDVITVIDWIESAGAGELNADTSYVASGESSGAHLLLLAMLHRRDRVDTSSSHNISSAWKCLSLVYGVYDLSGTPSIRGDGKSSSPLCGDDLLWLYDLYCTNVVRGAIKTDGTLSNADRMHPSTSPLYANLSNLPPALLTVGSADPLLDDTLFMANKYSSFGNHVELVIAEGGEHGVGHFGVQEDEEMGVWIRNHTTEFLLRYLKGYSHSLVTAPSNNSFTSCTKVRVTSLTSSTTQLSAKKTIKQRKQSASGFGGAAAAPCPCGAGKKYMQCCGKLHKDPAVFASASAEQVVRARYSAYAKREVDFIVGSTHPFNKNFVADIEHWKETIRTNCYDNFELTSCEILSESYEGEGDKQVATVQFVAKMTQVDSREKTAFMETSKFERAGKHIANGAWLYKEGEIGTAPGMPEPKEEESEVGDEEEGEGGGE</sequence>
<evidence type="ECO:0000256" key="1">
    <source>
        <dbReference type="SAM" id="MobiDB-lite"/>
    </source>
</evidence>
<feature type="region of interest" description="Disordered" evidence="1">
    <location>
        <begin position="445"/>
        <end position="474"/>
    </location>
</feature>
<dbReference type="Gene3D" id="3.10.450.50">
    <property type="match status" value="1"/>
</dbReference>
<dbReference type="Pfam" id="PF17775">
    <property type="entry name" value="YchJ_M-like"/>
    <property type="match status" value="1"/>
</dbReference>
<reference evidence="4 5" key="1">
    <citation type="journal article" date="2004" name="Science">
        <title>The genome of the diatom Thalassiosira pseudonana: ecology, evolution, and metabolism.</title>
        <authorList>
            <person name="Armbrust E.V."/>
            <person name="Berges J.A."/>
            <person name="Bowler C."/>
            <person name="Green B.R."/>
            <person name="Martinez D."/>
            <person name="Putnam N.H."/>
            <person name="Zhou S."/>
            <person name="Allen A.E."/>
            <person name="Apt K.E."/>
            <person name="Bechner M."/>
            <person name="Brzezinski M.A."/>
            <person name="Chaal B.K."/>
            <person name="Chiovitti A."/>
            <person name="Davis A.K."/>
            <person name="Demarest M.S."/>
            <person name="Detter J.C."/>
            <person name="Glavina T."/>
            <person name="Goodstein D."/>
            <person name="Hadi M.Z."/>
            <person name="Hellsten U."/>
            <person name="Hildebrand M."/>
            <person name="Jenkins B.D."/>
            <person name="Jurka J."/>
            <person name="Kapitonov V.V."/>
            <person name="Kroger N."/>
            <person name="Lau W.W."/>
            <person name="Lane T.W."/>
            <person name="Larimer F.W."/>
            <person name="Lippmeier J.C."/>
            <person name="Lucas S."/>
            <person name="Medina M."/>
            <person name="Montsant A."/>
            <person name="Obornik M."/>
            <person name="Parker M.S."/>
            <person name="Palenik B."/>
            <person name="Pazour G.J."/>
            <person name="Richardson P.M."/>
            <person name="Rynearson T.A."/>
            <person name="Saito M.A."/>
            <person name="Schwartz D.C."/>
            <person name="Thamatrakoln K."/>
            <person name="Valentin K."/>
            <person name="Vardi A."/>
            <person name="Wilkerson F.P."/>
            <person name="Rokhsar D.S."/>
        </authorList>
    </citation>
    <scope>NUCLEOTIDE SEQUENCE [LARGE SCALE GENOMIC DNA]</scope>
    <source>
        <strain evidence="4 5">CCMP1335</strain>
    </source>
</reference>
<evidence type="ECO:0000259" key="2">
    <source>
        <dbReference type="Pfam" id="PF07859"/>
    </source>
</evidence>
<dbReference type="EMBL" id="CM000640">
    <property type="protein sequence ID" value="EED93596.1"/>
    <property type="molecule type" value="Genomic_DNA"/>
</dbReference>
<dbReference type="PaxDb" id="35128-Thaps21604"/>